<feature type="domain" description="Apple" evidence="3">
    <location>
        <begin position="166"/>
        <end position="246"/>
    </location>
</feature>
<reference evidence="4" key="1">
    <citation type="submission" date="2020-06" db="EMBL/GenBank/DDBJ databases">
        <authorList>
            <person name="Onetto C."/>
        </authorList>
    </citation>
    <scope>NUCLEOTIDE SEQUENCE</scope>
</reference>
<keyword evidence="5" id="KW-1185">Reference proteome</keyword>
<keyword evidence="2" id="KW-0732">Signal</keyword>
<feature type="signal peptide" evidence="2">
    <location>
        <begin position="1"/>
        <end position="17"/>
    </location>
</feature>
<gene>
    <name evidence="4" type="ORF">AWRI4619_LOCUS6106</name>
</gene>
<sequence>MTSALLLFAVLSTAVAAQIGRRHPYGIYPGPSITASSSSVSHVKASEGVPTSDPVQSSMIASSSEYSTSARMANSTSSSVSLPTDTSTPAFDTTTSSSLLTSTMSGPPLSFTTNSNGTFVAATSTTSTEGSSSETAATTTSAAVPRETTCVAVAINNIGANGVCGCDYDVYTCLERMSNLSEWSISQTTSSFNDCMQACDSQPTCYSFILQISNGLCRMFGGMLNGGDGTVSAADFISGEVVKGTCTGHCDGS</sequence>
<feature type="chain" id="PRO_5040120616" description="Apple domain-containing protein" evidence="2">
    <location>
        <begin position="18"/>
        <end position="253"/>
    </location>
</feature>
<dbReference type="AlphaFoldDB" id="A0A9N8JNA4"/>
<comment type="caution">
    <text evidence="4">The sequence shown here is derived from an EMBL/GenBank/DDBJ whole genome shotgun (WGS) entry which is preliminary data.</text>
</comment>
<feature type="compositionally biased region" description="Low complexity" evidence="1">
    <location>
        <begin position="83"/>
        <end position="102"/>
    </location>
</feature>
<name>A0A9N8JNA4_9PEZI</name>
<dbReference type="Proteomes" id="UP000716446">
    <property type="component" value="Unassembled WGS sequence"/>
</dbReference>
<evidence type="ECO:0000256" key="1">
    <source>
        <dbReference type="SAM" id="MobiDB-lite"/>
    </source>
</evidence>
<organism evidence="4 5">
    <name type="scientific">Aureobasidium vineae</name>
    <dbReference type="NCBI Taxonomy" id="2773715"/>
    <lineage>
        <taxon>Eukaryota</taxon>
        <taxon>Fungi</taxon>
        <taxon>Dikarya</taxon>
        <taxon>Ascomycota</taxon>
        <taxon>Pezizomycotina</taxon>
        <taxon>Dothideomycetes</taxon>
        <taxon>Dothideomycetidae</taxon>
        <taxon>Dothideales</taxon>
        <taxon>Saccotheciaceae</taxon>
        <taxon>Aureobasidium</taxon>
    </lineage>
</organism>
<evidence type="ECO:0000313" key="4">
    <source>
        <dbReference type="EMBL" id="CAD0090035.1"/>
    </source>
</evidence>
<dbReference type="PROSITE" id="PS50948">
    <property type="entry name" value="PAN"/>
    <property type="match status" value="1"/>
</dbReference>
<proteinExistence type="predicted"/>
<evidence type="ECO:0000259" key="3">
    <source>
        <dbReference type="PROSITE" id="PS50948"/>
    </source>
</evidence>
<feature type="region of interest" description="Disordered" evidence="1">
    <location>
        <begin position="44"/>
        <end position="102"/>
    </location>
</feature>
<evidence type="ECO:0000313" key="5">
    <source>
        <dbReference type="Proteomes" id="UP000716446"/>
    </source>
</evidence>
<dbReference type="InterPro" id="IPR003609">
    <property type="entry name" value="Pan_app"/>
</dbReference>
<accession>A0A9N8JNA4</accession>
<dbReference type="EMBL" id="CAIJEN010000008">
    <property type="protein sequence ID" value="CAD0090035.1"/>
    <property type="molecule type" value="Genomic_DNA"/>
</dbReference>
<evidence type="ECO:0000256" key="2">
    <source>
        <dbReference type="SAM" id="SignalP"/>
    </source>
</evidence>
<protein>
    <recommendedName>
        <fullName evidence="3">Apple domain-containing protein</fullName>
    </recommendedName>
</protein>
<feature type="compositionally biased region" description="Polar residues" evidence="1">
    <location>
        <begin position="53"/>
        <end position="82"/>
    </location>
</feature>